<feature type="transmembrane region" description="Helical" evidence="6">
    <location>
        <begin position="311"/>
        <end position="331"/>
    </location>
</feature>
<proteinExistence type="predicted"/>
<feature type="transmembrane region" description="Helical" evidence="6">
    <location>
        <begin position="12"/>
        <end position="37"/>
    </location>
</feature>
<evidence type="ECO:0000256" key="5">
    <source>
        <dbReference type="ARBA" id="ARBA00023136"/>
    </source>
</evidence>
<dbReference type="EMBL" id="JACRSX010000008">
    <property type="protein sequence ID" value="MBC8562584.1"/>
    <property type="molecule type" value="Genomic_DNA"/>
</dbReference>
<feature type="transmembrane region" description="Helical" evidence="6">
    <location>
        <begin position="288"/>
        <end position="305"/>
    </location>
</feature>
<evidence type="ECO:0000256" key="3">
    <source>
        <dbReference type="ARBA" id="ARBA00022692"/>
    </source>
</evidence>
<protein>
    <submittedName>
        <fullName evidence="7">MFS transporter</fullName>
    </submittedName>
</protein>
<keyword evidence="2" id="KW-1003">Cell membrane</keyword>
<dbReference type="SUPFAM" id="SSF103473">
    <property type="entry name" value="MFS general substrate transporter"/>
    <property type="match status" value="1"/>
</dbReference>
<dbReference type="InterPro" id="IPR036259">
    <property type="entry name" value="MFS_trans_sf"/>
</dbReference>
<reference evidence="7 8" key="1">
    <citation type="submission" date="2020-08" db="EMBL/GenBank/DDBJ databases">
        <title>Genome public.</title>
        <authorList>
            <person name="Liu C."/>
            <person name="Sun Q."/>
        </authorList>
    </citation>
    <scope>NUCLEOTIDE SEQUENCE [LARGE SCALE GENOMIC DNA]</scope>
    <source>
        <strain evidence="7 8">NSJ-37</strain>
    </source>
</reference>
<evidence type="ECO:0000256" key="4">
    <source>
        <dbReference type="ARBA" id="ARBA00022989"/>
    </source>
</evidence>
<keyword evidence="8" id="KW-1185">Reference proteome</keyword>
<feature type="transmembrane region" description="Helical" evidence="6">
    <location>
        <begin position="261"/>
        <end position="281"/>
    </location>
</feature>
<evidence type="ECO:0000313" key="7">
    <source>
        <dbReference type="EMBL" id="MBC8562584.1"/>
    </source>
</evidence>
<feature type="transmembrane region" description="Helical" evidence="6">
    <location>
        <begin position="400"/>
        <end position="419"/>
    </location>
</feature>
<dbReference type="Gene3D" id="1.20.1250.20">
    <property type="entry name" value="MFS general substrate transporter like domains"/>
    <property type="match status" value="1"/>
</dbReference>
<keyword evidence="3 6" id="KW-0812">Transmembrane</keyword>
<evidence type="ECO:0000313" key="8">
    <source>
        <dbReference type="Proteomes" id="UP000606193"/>
    </source>
</evidence>
<dbReference type="RefSeq" id="WP_249297914.1">
    <property type="nucleotide sequence ID" value="NZ_JACRSX010000008.1"/>
</dbReference>
<dbReference type="InterPro" id="IPR011701">
    <property type="entry name" value="MFS"/>
</dbReference>
<feature type="transmembrane region" description="Helical" evidence="6">
    <location>
        <begin position="351"/>
        <end position="375"/>
    </location>
</feature>
<sequence>MKRTENKMYNFMLFFISQTISELGTSMTGFATVIWMYSNSGQVMSSSLLAICSTVPYLTVSLFGGAVVDKTNKKKIMLICDLIAAVGSVILLSCYSLGYLQLWVLCLVNVINGFMNAFQNPASQVAVTLLVDEKDYARIGGVQSTMGAMVGIFQPILATTILNVFGLQWILIVDLCTFFFAFFVLLFVVEIPDEISSDNQTSFSEIWNGLKEGIDFIAGNRPILMLLIMYCILEFIGAISFDSMCTPLLLARTNNSEITVGIVSSFMAIGCIAASVLLSIIRQPSKKLPLMYLGSYLCLFGITLFGMGRNLVWWCIIVFIGCFGSPIYHTYQTIIIREKIDTSMQGRVFSLQGMITQALTPLGFLGGGMLADYVFEPFMKKMYSKRNIITFLVGRQNGSGIGLIFVLAGVTGIIVLTIMKCNPAIKQLDR</sequence>
<evidence type="ECO:0000256" key="2">
    <source>
        <dbReference type="ARBA" id="ARBA00022475"/>
    </source>
</evidence>
<accession>A0ABR7N249</accession>
<feature type="transmembrane region" description="Helical" evidence="6">
    <location>
        <begin position="169"/>
        <end position="189"/>
    </location>
</feature>
<comment type="subcellular location">
    <subcellularLocation>
        <location evidence="1">Cell membrane</location>
        <topology evidence="1">Multi-pass membrane protein</topology>
    </subcellularLocation>
</comment>
<dbReference type="PANTHER" id="PTHR23513:SF11">
    <property type="entry name" value="STAPHYLOFERRIN A TRANSPORTER"/>
    <property type="match status" value="1"/>
</dbReference>
<gene>
    <name evidence="7" type="ORF">H8704_08070</name>
</gene>
<name>A0ABR7N249_9FIRM</name>
<dbReference type="Pfam" id="PF07690">
    <property type="entry name" value="MFS_1"/>
    <property type="match status" value="1"/>
</dbReference>
<keyword evidence="5 6" id="KW-0472">Membrane</keyword>
<feature type="transmembrane region" description="Helical" evidence="6">
    <location>
        <begin position="223"/>
        <end position="241"/>
    </location>
</feature>
<feature type="transmembrane region" description="Helical" evidence="6">
    <location>
        <begin position="139"/>
        <end position="157"/>
    </location>
</feature>
<dbReference type="PANTHER" id="PTHR23513">
    <property type="entry name" value="INTEGRAL MEMBRANE EFFLUX PROTEIN-RELATED"/>
    <property type="match status" value="1"/>
</dbReference>
<feature type="transmembrane region" description="Helical" evidence="6">
    <location>
        <begin position="99"/>
        <end position="118"/>
    </location>
</feature>
<organism evidence="7 8">
    <name type="scientific">Jutongia huaianensis</name>
    <dbReference type="NCBI Taxonomy" id="2763668"/>
    <lineage>
        <taxon>Bacteria</taxon>
        <taxon>Bacillati</taxon>
        <taxon>Bacillota</taxon>
        <taxon>Clostridia</taxon>
        <taxon>Lachnospirales</taxon>
        <taxon>Lachnospiraceae</taxon>
        <taxon>Jutongia</taxon>
    </lineage>
</organism>
<evidence type="ECO:0000256" key="1">
    <source>
        <dbReference type="ARBA" id="ARBA00004651"/>
    </source>
</evidence>
<dbReference type="Proteomes" id="UP000606193">
    <property type="component" value="Unassembled WGS sequence"/>
</dbReference>
<comment type="caution">
    <text evidence="7">The sequence shown here is derived from an EMBL/GenBank/DDBJ whole genome shotgun (WGS) entry which is preliminary data.</text>
</comment>
<keyword evidence="4 6" id="KW-1133">Transmembrane helix</keyword>
<dbReference type="CDD" id="cd06173">
    <property type="entry name" value="MFS_MefA_like"/>
    <property type="match status" value="1"/>
</dbReference>
<feature type="transmembrane region" description="Helical" evidence="6">
    <location>
        <begin position="43"/>
        <end position="64"/>
    </location>
</feature>
<evidence type="ECO:0000256" key="6">
    <source>
        <dbReference type="SAM" id="Phobius"/>
    </source>
</evidence>